<dbReference type="InterPro" id="IPR009008">
    <property type="entry name" value="Val/Leu/Ile-tRNA-synth_edit"/>
</dbReference>
<proteinExistence type="inferred from homology"/>
<dbReference type="SUPFAM" id="SSF50677">
    <property type="entry name" value="ValRS/IleRS/LeuRS editing domain"/>
    <property type="match status" value="1"/>
</dbReference>
<evidence type="ECO:0000256" key="7">
    <source>
        <dbReference type="ARBA" id="ARBA00022723"/>
    </source>
</evidence>
<dbReference type="PRINTS" id="PR00984">
    <property type="entry name" value="TRNASYNTHILE"/>
</dbReference>
<dbReference type="SUPFAM" id="SSF52374">
    <property type="entry name" value="Nucleotidylyl transferase"/>
    <property type="match status" value="1"/>
</dbReference>
<keyword evidence="11 15" id="KW-0648">Protein biosynthesis</keyword>
<dbReference type="InterPro" id="IPR002301">
    <property type="entry name" value="Ile-tRNA-ligase"/>
</dbReference>
<dbReference type="SUPFAM" id="SSF53254">
    <property type="entry name" value="Phosphoglycerate mutase-like"/>
    <property type="match status" value="1"/>
</dbReference>
<gene>
    <name evidence="15" type="primary">ileS</name>
    <name evidence="18" type="ORF">A3A43_02405</name>
</gene>
<comment type="catalytic activity">
    <reaction evidence="14 15">
        <text>tRNA(Ile) + L-isoleucine + ATP = L-isoleucyl-tRNA(Ile) + AMP + diphosphate</text>
        <dbReference type="Rhea" id="RHEA:11060"/>
        <dbReference type="Rhea" id="RHEA-COMP:9666"/>
        <dbReference type="Rhea" id="RHEA-COMP:9695"/>
        <dbReference type="ChEBI" id="CHEBI:30616"/>
        <dbReference type="ChEBI" id="CHEBI:33019"/>
        <dbReference type="ChEBI" id="CHEBI:58045"/>
        <dbReference type="ChEBI" id="CHEBI:78442"/>
        <dbReference type="ChEBI" id="CHEBI:78528"/>
        <dbReference type="ChEBI" id="CHEBI:456215"/>
        <dbReference type="EC" id="6.1.1.5"/>
    </reaction>
</comment>
<dbReference type="InterPro" id="IPR013155">
    <property type="entry name" value="M/V/L/I-tRNA-synth_anticd-bd"/>
</dbReference>
<evidence type="ECO:0000256" key="14">
    <source>
        <dbReference type="ARBA" id="ARBA00048359"/>
    </source>
</evidence>
<keyword evidence="12 15" id="KW-0030">Aminoacyl-tRNA synthetase</keyword>
<dbReference type="Pfam" id="PF00300">
    <property type="entry name" value="His_Phos_1"/>
    <property type="match status" value="1"/>
</dbReference>
<feature type="domain" description="Aminoacyl-tRNA synthetase class Ia" evidence="16">
    <location>
        <begin position="16"/>
        <end position="503"/>
    </location>
</feature>
<evidence type="ECO:0000256" key="9">
    <source>
        <dbReference type="ARBA" id="ARBA00022833"/>
    </source>
</evidence>
<dbReference type="FunFam" id="3.40.50.620:FF:000063">
    <property type="entry name" value="Isoleucine--tRNA ligase"/>
    <property type="match status" value="1"/>
</dbReference>
<dbReference type="Gene3D" id="3.40.50.620">
    <property type="entry name" value="HUPs"/>
    <property type="match status" value="3"/>
</dbReference>
<feature type="binding site" evidence="15">
    <location>
        <position position="812"/>
    </location>
    <ligand>
        <name>ATP</name>
        <dbReference type="ChEBI" id="CHEBI:30616"/>
    </ligand>
</feature>
<dbReference type="Proteomes" id="UP000178495">
    <property type="component" value="Unassembled WGS sequence"/>
</dbReference>
<evidence type="ECO:0000256" key="2">
    <source>
        <dbReference type="ARBA" id="ARBA00004496"/>
    </source>
</evidence>
<dbReference type="CDD" id="cd07040">
    <property type="entry name" value="HP"/>
    <property type="match status" value="1"/>
</dbReference>
<dbReference type="GO" id="GO:0004822">
    <property type="term" value="F:isoleucine-tRNA ligase activity"/>
    <property type="evidence" value="ECO:0007669"/>
    <property type="project" value="UniProtKB-UniRule"/>
</dbReference>
<comment type="domain">
    <text evidence="15">IleRS has two distinct active sites: one for aminoacylation and one for editing. The misactivated valine is translocated from the active site to the editing site, which sterically excludes the correctly activated isoleucine. The single editing site contains two valyl binding pockets, one specific for each substrate (Val-AMP or Val-tRNA(Ile)).</text>
</comment>
<dbReference type="HAMAP" id="MF_02003">
    <property type="entry name" value="Ile_tRNA_synth_type2"/>
    <property type="match status" value="1"/>
</dbReference>
<keyword evidence="8 15" id="KW-0547">Nucleotide-binding</keyword>
<dbReference type="Gene3D" id="3.90.740.10">
    <property type="entry name" value="Valyl/Leucyl/Isoleucyl-tRNA synthetase, editing domain"/>
    <property type="match status" value="1"/>
</dbReference>
<dbReference type="InterPro" id="IPR009080">
    <property type="entry name" value="tRNAsynth_Ia_anticodon-bd"/>
</dbReference>
<sequence>MFFGENFKLPEVEEKVLKFWKTNRIFEKSLAQTRNGKPFTFYDGPPFATGLPHYGHILASTIKDVIPRYQTMRGRFVRRRWGWDCHGLPVEEIVERKLGISGKKQIEKIGIRRFNETCRNTVLEFVNEWKKTVERIARWVEFDNAYKTMDPDYMESVWWAFKEMHEKNLIYEGRKVLMYCSRCETPVSNFEVAMDNSYKDVTEEAVTVKFKVRPGQGVGRSKLPKDTYLLAWTTTPWTLPGNVALAVGEKISYTALRTRGSKELYVVASAAVPKLFAKQEIEVVHQDIAGKDLVGLAYEPLFDVPAVRSAKAFRIYSADFVAMDEGTGIVHTAVVYGEEDYVLGQREGLPVVPLLDEKGKFNDRAPKFLCNTYFKDADPLIVANLERRKLLFRKEKQTHSYPHCWRCGTPLFYNAIPAWFVNIQKMKKQLIASNAREMHWYPAHLKHGRYENSVREAPDWNISRNRYWGNPIPAWKCERCGRTEVIGSLDELSERTGGAKNHYWVLRHGFAESNLARTIDSGQRQFHLTPTGIMEVETGIAKFKKELARHGEKIDLIVSSDILRAKESEAVAAKALGVKKISFDKRLEEIRLGKGLSGCHDAQYHKQYPTYESKFEERPKGGESLRDLRARAWGLLGGLEERHRGKNILLVSHEYPIWMLFHTGEGWSEERAITEKKGRGADFIETGEVRELRFRAVPRSETGEVDLHRPYIDEITLRCRKCGGKAKRIAEIFDSWTEAGSMPFAEYHYPFENKKTFENRFPAQFVAEYIAQTRAWFYVMHVVGLALFKRAPFEHVVTTGTILAEDGSKMSKSKENYPDPWNVIGKYGVDALRFYLMSSVVMQADNLNFNVRDLETAYRRVIVTLWNVYNYFAIYAGAAERSRAGRVKKTVLDKWIDGRREELVRAVTSHMESYDTVRATRAIAEYIDDLSRWYLRRSRKRTDAAFFITLRDALFTASRVIAPFMPYLAEVLYGNIVGHTTGSKHPVSVHLVSWPRADKRLINKRLFSKMVEVRRLASVALAKRAEAGIKVRQPLSVLKIKTQKTGVKLDKELLGILKEEVNVKEVVFDKKLKVEVELDTNITPELREEGLLRELVRMVQDLRQKAGLRPRDKIVLLAELPKEMRAAAVKQEGALKREVNAREVQYKKSDKFIAEAQTKTDEGEAWLGVRKS</sequence>
<feature type="domain" description="Aminoacyl-tRNA synthetase class Ia" evidence="16">
    <location>
        <begin position="700"/>
        <end position="847"/>
    </location>
</feature>
<evidence type="ECO:0000256" key="5">
    <source>
        <dbReference type="ARBA" id="ARBA00022490"/>
    </source>
</evidence>
<dbReference type="PANTHER" id="PTHR42780:SF1">
    <property type="entry name" value="ISOLEUCINE--TRNA LIGASE, CYTOPLASMIC"/>
    <property type="match status" value="1"/>
</dbReference>
<dbReference type="CDD" id="cd07961">
    <property type="entry name" value="Anticodon_Ia_Ile_ABEc"/>
    <property type="match status" value="1"/>
</dbReference>
<keyword evidence="5 15" id="KW-0963">Cytoplasm</keyword>
<dbReference type="Gene3D" id="1.10.730.10">
    <property type="entry name" value="Isoleucyl-tRNA Synthetase, Domain 1"/>
    <property type="match status" value="1"/>
</dbReference>
<dbReference type="InterPro" id="IPR002300">
    <property type="entry name" value="aa-tRNA-synth_Ia"/>
</dbReference>
<dbReference type="GO" id="GO:0005737">
    <property type="term" value="C:cytoplasm"/>
    <property type="evidence" value="ECO:0007669"/>
    <property type="project" value="UniProtKB-SubCell"/>
</dbReference>
<keyword evidence="6 15" id="KW-0436">Ligase</keyword>
<accession>A0A1G2CHF9</accession>
<evidence type="ECO:0000256" key="15">
    <source>
        <dbReference type="HAMAP-Rule" id="MF_02003"/>
    </source>
</evidence>
<keyword evidence="7 15" id="KW-0479">Metal-binding</keyword>
<keyword evidence="10 15" id="KW-0067">ATP-binding</keyword>
<evidence type="ECO:0000259" key="17">
    <source>
        <dbReference type="Pfam" id="PF08264"/>
    </source>
</evidence>
<dbReference type="GO" id="GO:0005524">
    <property type="term" value="F:ATP binding"/>
    <property type="evidence" value="ECO:0007669"/>
    <property type="project" value="UniProtKB-UniRule"/>
</dbReference>
<evidence type="ECO:0000256" key="6">
    <source>
        <dbReference type="ARBA" id="ARBA00022598"/>
    </source>
</evidence>
<dbReference type="SUPFAM" id="SSF47323">
    <property type="entry name" value="Anticodon-binding domain of a subclass of class I aminoacyl-tRNA synthetases"/>
    <property type="match status" value="1"/>
</dbReference>
<evidence type="ECO:0000256" key="12">
    <source>
        <dbReference type="ARBA" id="ARBA00023146"/>
    </source>
</evidence>
<evidence type="ECO:0000256" key="8">
    <source>
        <dbReference type="ARBA" id="ARBA00022741"/>
    </source>
</evidence>
<keyword evidence="9 15" id="KW-0862">Zinc</keyword>
<dbReference type="AlphaFoldDB" id="A0A1G2CHF9"/>
<evidence type="ECO:0000256" key="11">
    <source>
        <dbReference type="ARBA" id="ARBA00022917"/>
    </source>
</evidence>
<dbReference type="InterPro" id="IPR029033">
    <property type="entry name" value="His_PPase_superfam"/>
</dbReference>
<dbReference type="EC" id="6.1.1.5" evidence="15"/>
<evidence type="ECO:0000256" key="13">
    <source>
        <dbReference type="ARBA" id="ARBA00025217"/>
    </source>
</evidence>
<comment type="caution">
    <text evidence="18">The sequence shown here is derived from an EMBL/GenBank/DDBJ whole genome shotgun (WGS) entry which is preliminary data.</text>
</comment>
<dbReference type="STRING" id="1798652.A3A43_02405"/>
<dbReference type="InterPro" id="IPR023586">
    <property type="entry name" value="Ile-tRNA-ligase_type2"/>
</dbReference>
<dbReference type="InterPro" id="IPR033709">
    <property type="entry name" value="Anticodon_Ile_ABEc"/>
</dbReference>
<dbReference type="PROSITE" id="PS00178">
    <property type="entry name" value="AA_TRNA_LIGASE_I"/>
    <property type="match status" value="1"/>
</dbReference>
<dbReference type="PANTHER" id="PTHR42780">
    <property type="entry name" value="SOLEUCYL-TRNA SYNTHETASE"/>
    <property type="match status" value="1"/>
</dbReference>
<dbReference type="SMART" id="SM00855">
    <property type="entry name" value="PGAM"/>
    <property type="match status" value="1"/>
</dbReference>
<name>A0A1G2CHF9_9BACT</name>
<evidence type="ECO:0000256" key="3">
    <source>
        <dbReference type="ARBA" id="ARBA00007078"/>
    </source>
</evidence>
<evidence type="ECO:0000313" key="18">
    <source>
        <dbReference type="EMBL" id="OGZ00826.1"/>
    </source>
</evidence>
<dbReference type="InterPro" id="IPR014729">
    <property type="entry name" value="Rossmann-like_a/b/a_fold"/>
</dbReference>
<comment type="subcellular location">
    <subcellularLocation>
        <location evidence="2 15">Cytoplasm</location>
    </subcellularLocation>
</comment>
<dbReference type="GO" id="GO:0000049">
    <property type="term" value="F:tRNA binding"/>
    <property type="evidence" value="ECO:0007669"/>
    <property type="project" value="InterPro"/>
</dbReference>
<dbReference type="EMBL" id="MHLC01000026">
    <property type="protein sequence ID" value="OGZ00826.1"/>
    <property type="molecule type" value="Genomic_DNA"/>
</dbReference>
<organism evidence="18 19">
    <name type="scientific">Candidatus Liptonbacteria bacterium RIFCSPLOWO2_01_FULL_56_20</name>
    <dbReference type="NCBI Taxonomy" id="1798652"/>
    <lineage>
        <taxon>Bacteria</taxon>
        <taxon>Candidatus Liptoniibacteriota</taxon>
    </lineage>
</organism>
<comment type="cofactor">
    <cofactor evidence="1 15">
        <name>Zn(2+)</name>
        <dbReference type="ChEBI" id="CHEBI:29105"/>
    </cofactor>
</comment>
<comment type="subunit">
    <text evidence="4 15">Monomer.</text>
</comment>
<dbReference type="InterPro" id="IPR001412">
    <property type="entry name" value="aa-tRNA-synth_I_CS"/>
</dbReference>
<dbReference type="GO" id="GO:0002161">
    <property type="term" value="F:aminoacyl-tRNA deacylase activity"/>
    <property type="evidence" value="ECO:0007669"/>
    <property type="project" value="InterPro"/>
</dbReference>
<evidence type="ECO:0000313" key="19">
    <source>
        <dbReference type="Proteomes" id="UP000178495"/>
    </source>
</evidence>
<evidence type="ECO:0000256" key="1">
    <source>
        <dbReference type="ARBA" id="ARBA00001947"/>
    </source>
</evidence>
<dbReference type="InterPro" id="IPR013078">
    <property type="entry name" value="His_Pase_superF_clade-1"/>
</dbReference>
<dbReference type="GO" id="GO:0006428">
    <property type="term" value="P:isoleucyl-tRNA aminoacylation"/>
    <property type="evidence" value="ECO:0007669"/>
    <property type="project" value="UniProtKB-UniRule"/>
</dbReference>
<feature type="short sequence motif" description="'KMSKS' region" evidence="15">
    <location>
        <begin position="809"/>
        <end position="813"/>
    </location>
</feature>
<comment type="similarity">
    <text evidence="3 15">Belongs to the class-I aminoacyl-tRNA synthetase family. IleS type 2 subfamily.</text>
</comment>
<reference evidence="18 19" key="1">
    <citation type="journal article" date="2016" name="Nat. Commun.">
        <title>Thousands of microbial genomes shed light on interconnected biogeochemical processes in an aquifer system.</title>
        <authorList>
            <person name="Anantharaman K."/>
            <person name="Brown C.T."/>
            <person name="Hug L.A."/>
            <person name="Sharon I."/>
            <person name="Castelle C.J."/>
            <person name="Probst A.J."/>
            <person name="Thomas B.C."/>
            <person name="Singh A."/>
            <person name="Wilkins M.J."/>
            <person name="Karaoz U."/>
            <person name="Brodie E.L."/>
            <person name="Williams K.H."/>
            <person name="Hubbard S.S."/>
            <person name="Banfield J.F."/>
        </authorList>
    </citation>
    <scope>NUCLEOTIDE SEQUENCE [LARGE SCALE GENOMIC DNA]</scope>
</reference>
<dbReference type="Pfam" id="PF00133">
    <property type="entry name" value="tRNA-synt_1"/>
    <property type="match status" value="2"/>
</dbReference>
<feature type="short sequence motif" description="'HIGH' region" evidence="15">
    <location>
        <begin position="46"/>
        <end position="56"/>
    </location>
</feature>
<comment type="function">
    <text evidence="13 15">Catalyzes the attachment of isoleucine to tRNA(Ile). As IleRS can inadvertently accommodate and process structurally similar amino acids such as valine, to avoid such errors it has two additional distinct tRNA(Ile)-dependent editing activities. One activity is designated as 'pretransfer' editing and involves the hydrolysis of activated Val-AMP. The other activity is designated 'posttransfer' editing and involves deacylation of mischarged Val-tRNA(Ile).</text>
</comment>
<evidence type="ECO:0000256" key="4">
    <source>
        <dbReference type="ARBA" id="ARBA00011245"/>
    </source>
</evidence>
<dbReference type="Pfam" id="PF08264">
    <property type="entry name" value="Anticodon_1"/>
    <property type="match status" value="1"/>
</dbReference>
<feature type="domain" description="Methionyl/Valyl/Leucyl/Isoleucyl-tRNA synthetase anticodon-binding" evidence="17">
    <location>
        <begin position="893"/>
        <end position="1037"/>
    </location>
</feature>
<protein>
    <recommendedName>
        <fullName evidence="15">Isoleucine--tRNA ligase</fullName>
        <ecNumber evidence="15">6.1.1.5</ecNumber>
    </recommendedName>
    <alternativeName>
        <fullName evidence="15">Isoleucyl-tRNA synthetase</fullName>
        <shortName evidence="15">IleRS</shortName>
    </alternativeName>
</protein>
<evidence type="ECO:0000256" key="10">
    <source>
        <dbReference type="ARBA" id="ARBA00022840"/>
    </source>
</evidence>
<dbReference type="GO" id="GO:0008270">
    <property type="term" value="F:zinc ion binding"/>
    <property type="evidence" value="ECO:0007669"/>
    <property type="project" value="UniProtKB-UniRule"/>
</dbReference>
<evidence type="ECO:0000259" key="16">
    <source>
        <dbReference type="Pfam" id="PF00133"/>
    </source>
</evidence>